<organism evidence="1 2">
    <name type="scientific">Pseudodesulfovibrio sediminis</name>
    <dbReference type="NCBI Taxonomy" id="2810563"/>
    <lineage>
        <taxon>Bacteria</taxon>
        <taxon>Pseudomonadati</taxon>
        <taxon>Thermodesulfobacteriota</taxon>
        <taxon>Desulfovibrionia</taxon>
        <taxon>Desulfovibrionales</taxon>
        <taxon>Desulfovibrionaceae</taxon>
    </lineage>
</organism>
<proteinExistence type="predicted"/>
<gene>
    <name evidence="1" type="ORF">PSDVSF_33050</name>
</gene>
<dbReference type="Proteomes" id="UP001053296">
    <property type="component" value="Chromosome"/>
</dbReference>
<keyword evidence="2" id="KW-1185">Reference proteome</keyword>
<evidence type="ECO:0000313" key="1">
    <source>
        <dbReference type="EMBL" id="BCS90063.1"/>
    </source>
</evidence>
<name>A0ABN6EX21_9BACT</name>
<dbReference type="RefSeq" id="WP_229592005.1">
    <property type="nucleotide sequence ID" value="NZ_AP024485.1"/>
</dbReference>
<protein>
    <submittedName>
        <fullName evidence="1">Uncharacterized protein</fullName>
    </submittedName>
</protein>
<dbReference type="EMBL" id="AP024485">
    <property type="protein sequence ID" value="BCS90063.1"/>
    <property type="molecule type" value="Genomic_DNA"/>
</dbReference>
<evidence type="ECO:0000313" key="2">
    <source>
        <dbReference type="Proteomes" id="UP001053296"/>
    </source>
</evidence>
<sequence>MSSMHQPASTAEVLSQYGIDPILHAIDFEDVALTREGARLVHLGAKAVMRQYMPAADCDSLTASQAVALFVDKLFWEEHSGGLIMCTDMADKSVCLPIPRRHWGLKDTGVLSQ</sequence>
<accession>A0ABN6EX21</accession>
<reference evidence="1" key="1">
    <citation type="journal article" date="2022" name="Arch. Microbiol.">
        <title>Pseudodesulfovibrio sediminis sp. nov., a mesophilic and neutrophilic sulfate-reducing bacterium isolated from sediment of a brackish lake.</title>
        <authorList>
            <person name="Takahashi A."/>
            <person name="Kojima H."/>
            <person name="Watanabe M."/>
            <person name="Fukui M."/>
        </authorList>
    </citation>
    <scope>NUCLEOTIDE SEQUENCE</scope>
    <source>
        <strain evidence="1">SF6</strain>
    </source>
</reference>